<sequence length="135" mass="15783">MHSVEIPIKVQFYDLDPMQVVWHGNYPRYFEQVRCELMGSIGYNFHEMDESGYIWPIVDMRIKYVRPLRFGQKIALTATIVEFENRLKIDYRIRDEETGEVLTKAMTIQVAVVAATGELCLECPPALTERLRSRP</sequence>
<dbReference type="CDD" id="cd00586">
    <property type="entry name" value="4HBT"/>
    <property type="match status" value="1"/>
</dbReference>
<dbReference type="OrthoDB" id="7204167at2"/>
<dbReference type="SUPFAM" id="SSF54637">
    <property type="entry name" value="Thioesterase/thiol ester dehydrase-isomerase"/>
    <property type="match status" value="1"/>
</dbReference>
<dbReference type="PANTHER" id="PTHR31793:SF27">
    <property type="entry name" value="NOVEL THIOESTERASE SUPERFAMILY DOMAIN AND SAPOSIN A-TYPE DOMAIN CONTAINING PROTEIN (0610012H03RIK)"/>
    <property type="match status" value="1"/>
</dbReference>
<evidence type="ECO:0000313" key="4">
    <source>
        <dbReference type="Proteomes" id="UP000326202"/>
    </source>
</evidence>
<reference evidence="3 4" key="1">
    <citation type="submission" date="2019-08" db="EMBL/GenBank/DDBJ databases">
        <title>Hyperibacter terrae gen. nov., sp. nov. and Hyperibacter viscosus sp. nov., two new members in the family Rhodospirillaceae isolated from the rhizosphere of Hypericum perforatum.</title>
        <authorList>
            <person name="Noviana Z."/>
        </authorList>
    </citation>
    <scope>NUCLEOTIDE SEQUENCE [LARGE SCALE GENOMIC DNA]</scope>
    <source>
        <strain evidence="3 4">R5913</strain>
    </source>
</reference>
<keyword evidence="2" id="KW-0378">Hydrolase</keyword>
<dbReference type="InterPro" id="IPR050563">
    <property type="entry name" value="4-hydroxybenzoyl-CoA_TE"/>
</dbReference>
<accession>A0A5J6MGB6</accession>
<protein>
    <submittedName>
        <fullName evidence="3">4-hydroxybenzoyl-CoA thioesterase</fullName>
    </submittedName>
</protein>
<dbReference type="Gene3D" id="3.10.129.10">
    <property type="entry name" value="Hotdog Thioesterase"/>
    <property type="match status" value="1"/>
</dbReference>
<proteinExistence type="inferred from homology"/>
<dbReference type="InterPro" id="IPR029069">
    <property type="entry name" value="HotDog_dom_sf"/>
</dbReference>
<dbReference type="KEGG" id="htq:FRZ44_17880"/>
<organism evidence="3 4">
    <name type="scientific">Hypericibacter terrae</name>
    <dbReference type="NCBI Taxonomy" id="2602015"/>
    <lineage>
        <taxon>Bacteria</taxon>
        <taxon>Pseudomonadati</taxon>
        <taxon>Pseudomonadota</taxon>
        <taxon>Alphaproteobacteria</taxon>
        <taxon>Rhodospirillales</taxon>
        <taxon>Dongiaceae</taxon>
        <taxon>Hypericibacter</taxon>
    </lineage>
</organism>
<dbReference type="RefSeq" id="WP_151176845.1">
    <property type="nucleotide sequence ID" value="NZ_CP042906.1"/>
</dbReference>
<evidence type="ECO:0000313" key="3">
    <source>
        <dbReference type="EMBL" id="QEX16493.1"/>
    </source>
</evidence>
<dbReference type="Proteomes" id="UP000326202">
    <property type="component" value="Chromosome"/>
</dbReference>
<name>A0A5J6MGB6_9PROT</name>
<dbReference type="InterPro" id="IPR006684">
    <property type="entry name" value="YbgC/YbaW"/>
</dbReference>
<evidence type="ECO:0000256" key="2">
    <source>
        <dbReference type="ARBA" id="ARBA00022801"/>
    </source>
</evidence>
<dbReference type="Pfam" id="PF13279">
    <property type="entry name" value="4HBT_2"/>
    <property type="match status" value="1"/>
</dbReference>
<dbReference type="EMBL" id="CP042906">
    <property type="protein sequence ID" value="QEX16493.1"/>
    <property type="molecule type" value="Genomic_DNA"/>
</dbReference>
<dbReference type="AlphaFoldDB" id="A0A5J6MGB6"/>
<gene>
    <name evidence="3" type="ORF">FRZ44_17880</name>
</gene>
<dbReference type="GO" id="GO:0047617">
    <property type="term" value="F:fatty acyl-CoA hydrolase activity"/>
    <property type="evidence" value="ECO:0007669"/>
    <property type="project" value="TreeGrafter"/>
</dbReference>
<evidence type="ECO:0000256" key="1">
    <source>
        <dbReference type="ARBA" id="ARBA00005953"/>
    </source>
</evidence>
<comment type="similarity">
    <text evidence="1">Belongs to the 4-hydroxybenzoyl-CoA thioesterase family.</text>
</comment>
<dbReference type="PIRSF" id="PIRSF003230">
    <property type="entry name" value="YbgC"/>
    <property type="match status" value="1"/>
</dbReference>
<dbReference type="PANTHER" id="PTHR31793">
    <property type="entry name" value="4-HYDROXYBENZOYL-COA THIOESTERASE FAMILY MEMBER"/>
    <property type="match status" value="1"/>
</dbReference>
<keyword evidence="4" id="KW-1185">Reference proteome</keyword>